<reference evidence="1" key="1">
    <citation type="submission" date="2023-03" db="EMBL/GenBank/DDBJ databases">
        <title>Chromosome-level genomes of two armyworms, Mythimna separata and Mythimna loreyi, provide insights into the biosynthesis and reception of sex pheromones.</title>
        <authorList>
            <person name="Zhao H."/>
        </authorList>
    </citation>
    <scope>NUCLEOTIDE SEQUENCE</scope>
    <source>
        <strain evidence="1">BeijingLab</strain>
    </source>
</reference>
<proteinExistence type="predicted"/>
<protein>
    <submittedName>
        <fullName evidence="1">Uncharacterized protein</fullName>
    </submittedName>
</protein>
<dbReference type="Proteomes" id="UP001231649">
    <property type="component" value="Chromosome 10"/>
</dbReference>
<evidence type="ECO:0000313" key="2">
    <source>
        <dbReference type="Proteomes" id="UP001231649"/>
    </source>
</evidence>
<keyword evidence="2" id="KW-1185">Reference proteome</keyword>
<evidence type="ECO:0000313" key="1">
    <source>
        <dbReference type="EMBL" id="KAJ8729729.1"/>
    </source>
</evidence>
<name>A0ACC2R2E7_9NEOP</name>
<sequence>MDPKLSKVESSERLRRCQSLNSLHSEENDIDMTVYKTGAVHRTLSDSSVECGHSDGDERPMDSGICEKMVDSDMLGVMEQKIDRLSDMFLEQCKLLTTMKEELRSSKMMLEKAETAHNEMLVGMLKKAIAQRMAEQGVTHTQSSREEDECMNSRARTLLQAIESRQQVSLGSEIRNSVISFLQSEELKEHMVRATVESVRGVIGDCLSRDLSQLYLPVLERSHRRLIAHIHKIVEQAFFELEDKSSSLFRSVYKTSGALRRALEHHQCLLEASAHPGKNLVKTVQCTVEELLQKELKEWRSKVTDLFSTQSFPISKAKLESPVPPLDYGPETPPQPAGPEVSVIDQLMQTALINKQLAEGDVNGSFERALTAGDLSLVMVACRAVDPGQVFAAPCSLQQHVLLSLIQQLATDMLHETPLKCRYLEEAMINLDVTNQDTREHLPLVVEEVRKHLSKFLRAYPNHVAGRRIMLIVMAANSLMK</sequence>
<gene>
    <name evidence="1" type="ORF">PYW08_001310</name>
</gene>
<dbReference type="EMBL" id="CM056786">
    <property type="protein sequence ID" value="KAJ8729729.1"/>
    <property type="molecule type" value="Genomic_DNA"/>
</dbReference>
<comment type="caution">
    <text evidence="1">The sequence shown here is derived from an EMBL/GenBank/DDBJ whole genome shotgun (WGS) entry which is preliminary data.</text>
</comment>
<accession>A0ACC2R2E7</accession>
<organism evidence="1 2">
    <name type="scientific">Mythimna loreyi</name>
    <dbReference type="NCBI Taxonomy" id="667449"/>
    <lineage>
        <taxon>Eukaryota</taxon>
        <taxon>Metazoa</taxon>
        <taxon>Ecdysozoa</taxon>
        <taxon>Arthropoda</taxon>
        <taxon>Hexapoda</taxon>
        <taxon>Insecta</taxon>
        <taxon>Pterygota</taxon>
        <taxon>Neoptera</taxon>
        <taxon>Endopterygota</taxon>
        <taxon>Lepidoptera</taxon>
        <taxon>Glossata</taxon>
        <taxon>Ditrysia</taxon>
        <taxon>Noctuoidea</taxon>
        <taxon>Noctuidae</taxon>
        <taxon>Noctuinae</taxon>
        <taxon>Hadenini</taxon>
        <taxon>Mythimna</taxon>
    </lineage>
</organism>